<accession>A0ACC0VGA3</accession>
<proteinExistence type="predicted"/>
<sequence>MEPSNRPAHDTAAASSKVSKPNSEARRLQNRIASRNYRQKRKQRLALLDSLLQVDDVVPSGDPASSSSSASPPDQLPQVSSGDDFLLDAAGLGGADVFEAGPALMRAITNHGWRAQPATQPPPRQQQHQHQLPSTIAPSLAFAPSTAFPRHDEGPGISMSFASRPPLVPQTDDFSSAPRSQSRYGNGEGDGDGDGDDALLPVMEGLQNLSLRQKRELLRHLQRQTETEADIPGPAGPTATATPGMLGPPPPSSRELEAARDWASSHGRTPEGVTRLQSEARRFGSFVRRHATSGFSPAQLSRIYSLEVALFGAVFANCYALGMRDVEGLMVEEGVSVFSLDQDTGHPPSQLAALRSKFREITPDLQPCDVQLTFGHHPYIDVLPFRSFRDNALKALQHDPPLFDEDEFCFDFCGGGLICWGSQQSSMGMEAGVPWDARSWEPQVWFLKKYWYLVGGWNDDMWKAARWWHSLRGEKINMHSPEPPVAWAPCRQEP</sequence>
<reference evidence="1" key="1">
    <citation type="submission" date="2022-10" db="EMBL/GenBank/DDBJ databases">
        <title>Complete Genome of Trichothecium roseum strain YXFP-22015, a Plant Pathogen Isolated from Citrus.</title>
        <authorList>
            <person name="Wang Y."/>
            <person name="Zhu L."/>
        </authorList>
    </citation>
    <scope>NUCLEOTIDE SEQUENCE</scope>
    <source>
        <strain evidence="1">YXFP-22015</strain>
    </source>
</reference>
<protein>
    <submittedName>
        <fullName evidence="1">Uncharacterized protein</fullName>
    </submittedName>
</protein>
<evidence type="ECO:0000313" key="2">
    <source>
        <dbReference type="Proteomes" id="UP001163324"/>
    </source>
</evidence>
<name>A0ACC0VGA3_9HYPO</name>
<dbReference type="EMBL" id="CM047940">
    <property type="protein sequence ID" value="KAI9904745.1"/>
    <property type="molecule type" value="Genomic_DNA"/>
</dbReference>
<comment type="caution">
    <text evidence="1">The sequence shown here is derived from an EMBL/GenBank/DDBJ whole genome shotgun (WGS) entry which is preliminary data.</text>
</comment>
<dbReference type="Proteomes" id="UP001163324">
    <property type="component" value="Chromosome 1"/>
</dbReference>
<keyword evidence="2" id="KW-1185">Reference proteome</keyword>
<gene>
    <name evidence="1" type="ORF">N3K66_001274</name>
</gene>
<organism evidence="1 2">
    <name type="scientific">Trichothecium roseum</name>
    <dbReference type="NCBI Taxonomy" id="47278"/>
    <lineage>
        <taxon>Eukaryota</taxon>
        <taxon>Fungi</taxon>
        <taxon>Dikarya</taxon>
        <taxon>Ascomycota</taxon>
        <taxon>Pezizomycotina</taxon>
        <taxon>Sordariomycetes</taxon>
        <taxon>Hypocreomycetidae</taxon>
        <taxon>Hypocreales</taxon>
        <taxon>Hypocreales incertae sedis</taxon>
        <taxon>Trichothecium</taxon>
    </lineage>
</organism>
<evidence type="ECO:0000313" key="1">
    <source>
        <dbReference type="EMBL" id="KAI9904745.1"/>
    </source>
</evidence>